<feature type="domain" description="Zinc finger Sec23/Sec24-type" evidence="11">
    <location>
        <begin position="459"/>
        <end position="497"/>
    </location>
</feature>
<dbReference type="SUPFAM" id="SSF82754">
    <property type="entry name" value="C-terminal, gelsolin-like domain of Sec23/24"/>
    <property type="match status" value="1"/>
</dbReference>
<dbReference type="GO" id="GO:0006886">
    <property type="term" value="P:intracellular protein transport"/>
    <property type="evidence" value="ECO:0007669"/>
    <property type="project" value="InterPro"/>
</dbReference>
<dbReference type="InterPro" id="IPR050550">
    <property type="entry name" value="SEC23_SEC24_subfamily"/>
</dbReference>
<evidence type="ECO:0000256" key="8">
    <source>
        <dbReference type="SAM" id="MobiDB-lite"/>
    </source>
</evidence>
<reference evidence="16 17" key="1">
    <citation type="submission" date="2020-04" db="EMBL/GenBank/DDBJ databases">
        <authorList>
            <person name="Laetsch R D."/>
            <person name="Stevens L."/>
            <person name="Kumar S."/>
            <person name="Blaxter L. M."/>
        </authorList>
    </citation>
    <scope>NUCLEOTIDE SEQUENCE [LARGE SCALE GENOMIC DNA]</scope>
</reference>
<accession>A0A8S1F0P9</accession>
<comment type="subcellular location">
    <subcellularLocation>
        <location evidence="1">Cytoplasmic vesicle</location>
        <location evidence="1">COPII-coated vesicle membrane</location>
        <topology evidence="1">Peripheral membrane protein</topology>
        <orientation evidence="1">Cytoplasmic side</orientation>
    </subcellularLocation>
    <subcellularLocation>
        <location evidence="2">Endoplasmic reticulum membrane</location>
        <topology evidence="2">Peripheral membrane protein</topology>
        <orientation evidence="2">Cytoplasmic side</orientation>
    </subcellularLocation>
</comment>
<dbReference type="InterPro" id="IPR041742">
    <property type="entry name" value="Sec24-like_trunk_dom"/>
</dbReference>
<feature type="compositionally biased region" description="Polar residues" evidence="8">
    <location>
        <begin position="221"/>
        <end position="230"/>
    </location>
</feature>
<dbReference type="Gene3D" id="1.20.120.730">
    <property type="entry name" value="Sec23/Sec24 helical domain"/>
    <property type="match status" value="1"/>
</dbReference>
<dbReference type="InterPro" id="IPR040663">
    <property type="entry name" value="DNA_pol_D_N"/>
</dbReference>
<dbReference type="Pfam" id="PF08033">
    <property type="entry name" value="Sec23_BS"/>
    <property type="match status" value="1"/>
</dbReference>
<feature type="region of interest" description="Disordered" evidence="8">
    <location>
        <begin position="1"/>
        <end position="359"/>
    </location>
</feature>
<feature type="compositionally biased region" description="Polar residues" evidence="8">
    <location>
        <begin position="11"/>
        <end position="21"/>
    </location>
</feature>
<sequence length="1509" mass="163944">MAYQPPPFAQNPGNSQQQFYAYQNGGAPGNFQNSQQPPGQYPPGQQPPVHQQALGQQQYGYNATGGPPQPFPQMKQPSPPGAQIPSQATPQPPIPSSTTQQHAPATAAPALPNQYAASQGIKPAVPSPFPQGAGANQANLPQPPGAIPPLQQYQQQQPHHSQNLQPSQTQQPQQPQKLVANGVPSSFPPGTSGTFPPAPVAPIQQQPGPQRLGPGAPSAFPPTSGNQQQQGPPAPGGFAPLGPGAPGGFPPGGPGGFPAGPGGPGAFPPGGPGGFPAVPGGPGAFPPGPGGPNLPSNFPPGPGAPNGSSNFPPGQGGSGGYPAGPGAFPPGPGGFPPGSRAPGAPGGYPGPPQQQQQRLDPNMMPSAVQVMDDDIARAGLFPTGYPHAELPPLTSTNIFAQDQGNCNPKFMRSTLYMAPQSNDMLKSSQIPFALSISPFAPLNELEREPPVVDLGPQGPVRCQRCKAYICAFMEFQDGGRRFRCPFCNASTPVEETYFAHLDHTGRRTDIEMRPELFLGAYDLVATKQYCKNGVPPKEPAFIFMIDVSYNALSNGMVPLLCQNLEKVLSSLPRESGQLDSSIRVGLATFDQAVHFFDLSSATPKMLVMSDVQEPFVPLVDGLLLPYNEALSGLRAALAEIPKIFSASRTTETILHPVVQAGLDALKCADRAGKVILFTTVLPTFDAPGKLKTKNERNQLGTDKEKSALVPQDDSYTKLGEQCVKSGVTVDLFLFPNAFIDVATIGQLSAVTGGSIFKFQYFSADKDGVRLLKDLERHISKKIAFDCMMRVRTSAGIRPVTFMGSFYMENATDLEIATIDESKAFITEIKHDDKLPDQSAFIQAATLYTSMTGQRRLRILNMCLPVYNDYNQLFRLADPETLTSYMFKQAVQLNREKGNKETKDQLSQRCAQFLATYREKCNESAPLGQLILPESLKLMPLYVNSILKNDAISGGSEMTVDDKVWQMELIRGIRVEDAMPLIYPRILPVSDVELPESGELKELPKPIRSSIEYFDNTKAFIIDNGVVLFLWIGLGVPQQWVQDVFGVGAVTLIDHETGVIPEKDNAKSRALRRIIDLLPKGIRQRKVFVIVEKSGLEPWMKKFLIEDKSSPTSMSYVDFLCHIHREIRNLISISGAYTRQYYEIYETRLNELRPRILENADIMIGKGKYELLSLSDVNNDQKGLILGVIVKQIAQRPSILKSLLNEDKVAYETYEENDEDDSEIPRYVASSEDHIELESDKQIVRLEGNISMNDCATGCCVGVYGVLSAQGVFNVEQVVWPSVTLPPPLKESRRSVIAIMGGLELNENIKNHMDSLCGFHLFSEWLHGDFTPNEVESNAMNRLDRIVILGPTLAPKSNLCDVQSVDVAQIDLVPGIGDPCSSLWPQPPIHRVCFPQSAPSKKTINLVTNPYEFEVDGLHILATSGENVTDLVRSSPDWTACDVLKNIVEWQHIAPNCPDTLDGFPFAERDPLIMQTTPHIIIAGNQAKQENMNFSICPVELGIIVKILTL</sequence>
<evidence type="ECO:0000313" key="17">
    <source>
        <dbReference type="Proteomes" id="UP000494206"/>
    </source>
</evidence>
<dbReference type="SUPFAM" id="SSF81995">
    <property type="entry name" value="beta-sandwich domain of Sec23/24"/>
    <property type="match status" value="1"/>
</dbReference>
<dbReference type="Gene3D" id="2.40.50.430">
    <property type="match status" value="1"/>
</dbReference>
<feature type="compositionally biased region" description="Low complexity" evidence="8">
    <location>
        <begin position="96"/>
        <end position="114"/>
    </location>
</feature>
<feature type="domain" description="DNA polymerase alpha/delta/epsilon subunit B" evidence="10">
    <location>
        <begin position="1367"/>
        <end position="1487"/>
    </location>
</feature>
<keyword evidence="7" id="KW-0968">Cytoplasmic vesicle</keyword>
<dbReference type="InterPro" id="IPR006895">
    <property type="entry name" value="Znf_Sec23_Sec24"/>
</dbReference>
<evidence type="ECO:0000259" key="13">
    <source>
        <dbReference type="Pfam" id="PF04815"/>
    </source>
</evidence>
<dbReference type="GO" id="GO:0090110">
    <property type="term" value="P:COPII-coated vesicle cargo loading"/>
    <property type="evidence" value="ECO:0007669"/>
    <property type="project" value="TreeGrafter"/>
</dbReference>
<dbReference type="Gene3D" id="3.60.21.50">
    <property type="match status" value="1"/>
</dbReference>
<dbReference type="Pfam" id="PF04042">
    <property type="entry name" value="DNA_pol_E_B"/>
    <property type="match status" value="1"/>
</dbReference>
<protein>
    <submittedName>
        <fullName evidence="16">Uncharacterized protein</fullName>
    </submittedName>
</protein>
<dbReference type="InterPro" id="IPR029006">
    <property type="entry name" value="ADF-H/Gelsolin-like_dom_sf"/>
</dbReference>
<dbReference type="Proteomes" id="UP000494206">
    <property type="component" value="Unassembled WGS sequence"/>
</dbReference>
<evidence type="ECO:0000259" key="15">
    <source>
        <dbReference type="Pfam" id="PF18018"/>
    </source>
</evidence>
<evidence type="ECO:0000259" key="14">
    <source>
        <dbReference type="Pfam" id="PF08033"/>
    </source>
</evidence>
<dbReference type="InterPro" id="IPR006900">
    <property type="entry name" value="Sec23/24_helical_dom"/>
</dbReference>
<evidence type="ECO:0000256" key="1">
    <source>
        <dbReference type="ARBA" id="ARBA00004299"/>
    </source>
</evidence>
<evidence type="ECO:0000256" key="6">
    <source>
        <dbReference type="ARBA" id="ARBA00022927"/>
    </source>
</evidence>
<feature type="compositionally biased region" description="Pro residues" evidence="8">
    <location>
        <begin position="67"/>
        <end position="82"/>
    </location>
</feature>
<evidence type="ECO:0000313" key="16">
    <source>
        <dbReference type="EMBL" id="CAB3406008.1"/>
    </source>
</evidence>
<feature type="compositionally biased region" description="Low complexity" evidence="8">
    <location>
        <begin position="201"/>
        <end position="217"/>
    </location>
</feature>
<feature type="domain" description="Gelsolin-like" evidence="9">
    <location>
        <begin position="1001"/>
        <end position="1070"/>
    </location>
</feature>
<dbReference type="Pfam" id="PF18018">
    <property type="entry name" value="DNA_pol_D_N"/>
    <property type="match status" value="1"/>
</dbReference>
<dbReference type="InterPro" id="IPR006896">
    <property type="entry name" value="Sec23/24_trunk_dom"/>
</dbReference>
<feature type="compositionally biased region" description="Gly residues" evidence="8">
    <location>
        <begin position="314"/>
        <end position="323"/>
    </location>
</feature>
<evidence type="ECO:0000256" key="3">
    <source>
        <dbReference type="ARBA" id="ARBA00008334"/>
    </source>
</evidence>
<evidence type="ECO:0000259" key="12">
    <source>
        <dbReference type="Pfam" id="PF04811"/>
    </source>
</evidence>
<evidence type="ECO:0000256" key="2">
    <source>
        <dbReference type="ARBA" id="ARBA00004397"/>
    </source>
</evidence>
<dbReference type="PANTHER" id="PTHR13803">
    <property type="entry name" value="SEC24-RELATED PROTEIN"/>
    <property type="match status" value="1"/>
</dbReference>
<dbReference type="OrthoDB" id="49016at2759"/>
<dbReference type="Pfam" id="PF04811">
    <property type="entry name" value="Sec23_trunk"/>
    <property type="match status" value="1"/>
</dbReference>
<evidence type="ECO:0000256" key="7">
    <source>
        <dbReference type="ARBA" id="ARBA00023329"/>
    </source>
</evidence>
<dbReference type="InterPro" id="IPR007123">
    <property type="entry name" value="Gelsolin-like_dom"/>
</dbReference>
<dbReference type="SUPFAM" id="SSF53300">
    <property type="entry name" value="vWA-like"/>
    <property type="match status" value="1"/>
</dbReference>
<dbReference type="GO" id="GO:0000149">
    <property type="term" value="F:SNARE binding"/>
    <property type="evidence" value="ECO:0007669"/>
    <property type="project" value="TreeGrafter"/>
</dbReference>
<dbReference type="GO" id="GO:0005789">
    <property type="term" value="C:endoplasmic reticulum membrane"/>
    <property type="evidence" value="ECO:0007669"/>
    <property type="project" value="UniProtKB-SubCell"/>
</dbReference>
<dbReference type="Gene3D" id="2.60.40.1670">
    <property type="entry name" value="beta-sandwich domain of Sec23/24"/>
    <property type="match status" value="1"/>
</dbReference>
<dbReference type="Pfam" id="PF04815">
    <property type="entry name" value="Sec23_helical"/>
    <property type="match status" value="1"/>
</dbReference>
<dbReference type="InterPro" id="IPR036180">
    <property type="entry name" value="Gelsolin-like_dom_sf"/>
</dbReference>
<dbReference type="SUPFAM" id="SSF82919">
    <property type="entry name" value="Zn-finger domain of Sec23/24"/>
    <property type="match status" value="1"/>
</dbReference>
<feature type="compositionally biased region" description="Low complexity" evidence="8">
    <location>
        <begin position="148"/>
        <end position="176"/>
    </location>
</feature>
<dbReference type="GO" id="GO:0070971">
    <property type="term" value="C:endoplasmic reticulum exit site"/>
    <property type="evidence" value="ECO:0007669"/>
    <property type="project" value="TreeGrafter"/>
</dbReference>
<dbReference type="EMBL" id="CADEPM010000005">
    <property type="protein sequence ID" value="CAB3406008.1"/>
    <property type="molecule type" value="Genomic_DNA"/>
</dbReference>
<dbReference type="InterPro" id="IPR036174">
    <property type="entry name" value="Znf_Sec23_Sec24_sf"/>
</dbReference>
<dbReference type="Pfam" id="PF00626">
    <property type="entry name" value="Gelsolin"/>
    <property type="match status" value="1"/>
</dbReference>
<dbReference type="PANTHER" id="PTHR13803:SF4">
    <property type="entry name" value="SECRETORY 24CD, ISOFORM C"/>
    <property type="match status" value="1"/>
</dbReference>
<keyword evidence="17" id="KW-1185">Reference proteome</keyword>
<evidence type="ECO:0000256" key="4">
    <source>
        <dbReference type="ARBA" id="ARBA00022448"/>
    </source>
</evidence>
<keyword evidence="5" id="KW-0235">DNA replication</keyword>
<dbReference type="GO" id="GO:0008270">
    <property type="term" value="F:zinc ion binding"/>
    <property type="evidence" value="ECO:0007669"/>
    <property type="project" value="InterPro"/>
</dbReference>
<keyword evidence="4" id="KW-0813">Transport</keyword>
<dbReference type="Gene3D" id="2.30.30.380">
    <property type="entry name" value="Zn-finger domain of Sec23/24"/>
    <property type="match status" value="1"/>
</dbReference>
<evidence type="ECO:0000259" key="10">
    <source>
        <dbReference type="Pfam" id="PF04042"/>
    </source>
</evidence>
<dbReference type="GO" id="GO:0003677">
    <property type="term" value="F:DNA binding"/>
    <property type="evidence" value="ECO:0007669"/>
    <property type="project" value="InterPro"/>
</dbReference>
<dbReference type="Pfam" id="PF04810">
    <property type="entry name" value="zf-Sec23_Sec24"/>
    <property type="match status" value="1"/>
</dbReference>
<dbReference type="InterPro" id="IPR007185">
    <property type="entry name" value="DNA_pol_a/d/e_bsu"/>
</dbReference>
<dbReference type="SUPFAM" id="SSF81811">
    <property type="entry name" value="Helical domain of Sec23/24"/>
    <property type="match status" value="1"/>
</dbReference>
<feature type="compositionally biased region" description="Gly residues" evidence="8">
    <location>
        <begin position="254"/>
        <end position="265"/>
    </location>
</feature>
<gene>
    <name evidence="16" type="ORF">CBOVIS_LOCUS8138</name>
</gene>
<dbReference type="CDD" id="cd01479">
    <property type="entry name" value="Sec24-like"/>
    <property type="match status" value="1"/>
</dbReference>
<dbReference type="Gene3D" id="3.40.20.10">
    <property type="entry name" value="Severin"/>
    <property type="match status" value="1"/>
</dbReference>
<keyword evidence="6" id="KW-0653">Protein transport</keyword>
<name>A0A8S1F0P9_9PELO</name>
<proteinExistence type="inferred from homology"/>
<feature type="domain" description="DNA polymerase delta subunit OB-fold" evidence="15">
    <location>
        <begin position="1139"/>
        <end position="1277"/>
    </location>
</feature>
<evidence type="ECO:0000259" key="11">
    <source>
        <dbReference type="Pfam" id="PF04810"/>
    </source>
</evidence>
<evidence type="ECO:0000259" key="9">
    <source>
        <dbReference type="Pfam" id="PF00626"/>
    </source>
</evidence>
<feature type="compositionally biased region" description="Pro residues" evidence="8">
    <location>
        <begin position="284"/>
        <end position="303"/>
    </location>
</feature>
<evidence type="ECO:0000256" key="5">
    <source>
        <dbReference type="ARBA" id="ARBA00022705"/>
    </source>
</evidence>
<organism evidence="16 17">
    <name type="scientific">Caenorhabditis bovis</name>
    <dbReference type="NCBI Taxonomy" id="2654633"/>
    <lineage>
        <taxon>Eukaryota</taxon>
        <taxon>Metazoa</taxon>
        <taxon>Ecdysozoa</taxon>
        <taxon>Nematoda</taxon>
        <taxon>Chromadorea</taxon>
        <taxon>Rhabditida</taxon>
        <taxon>Rhabditina</taxon>
        <taxon>Rhabditomorpha</taxon>
        <taxon>Rhabditoidea</taxon>
        <taxon>Rhabditidae</taxon>
        <taxon>Peloderinae</taxon>
        <taxon>Caenorhabditis</taxon>
    </lineage>
</organism>
<feature type="domain" description="Sec23/Sec24 beta-sandwich" evidence="14">
    <location>
        <begin position="783"/>
        <end position="865"/>
    </location>
</feature>
<dbReference type="GO" id="GO:0030127">
    <property type="term" value="C:COPII vesicle coat"/>
    <property type="evidence" value="ECO:0007669"/>
    <property type="project" value="InterPro"/>
</dbReference>
<comment type="caution">
    <text evidence="16">The sequence shown here is derived from an EMBL/GenBank/DDBJ whole genome shotgun (WGS) entry which is preliminary data.</text>
</comment>
<dbReference type="Gene3D" id="3.40.50.410">
    <property type="entry name" value="von Willebrand factor, type A domain"/>
    <property type="match status" value="1"/>
</dbReference>
<dbReference type="InterPro" id="IPR036465">
    <property type="entry name" value="vWFA_dom_sf"/>
</dbReference>
<feature type="domain" description="Sec23/Sec24 helical" evidence="13">
    <location>
        <begin position="877"/>
        <end position="978"/>
    </location>
</feature>
<comment type="similarity">
    <text evidence="3">Belongs to the SEC23/SEC24 family. SEC24 subfamily.</text>
</comment>
<dbReference type="GO" id="GO:0006260">
    <property type="term" value="P:DNA replication"/>
    <property type="evidence" value="ECO:0007669"/>
    <property type="project" value="UniProtKB-KW"/>
</dbReference>
<feature type="domain" description="Sec23/Sec24 trunk" evidence="12">
    <location>
        <begin position="536"/>
        <end position="778"/>
    </location>
</feature>
<dbReference type="InterPro" id="IPR012990">
    <property type="entry name" value="Beta-sandwich_Sec23_24"/>
</dbReference>
<dbReference type="InterPro" id="IPR036175">
    <property type="entry name" value="Sec23/24_helical_dom_sf"/>
</dbReference>